<accession>A0A7C4UDI0</accession>
<sequence>MVPVQGIGSLLFFILSFEFTASVESNVVNLGEPFNIEVKITGENIKEEPVPPDLPEFTLSGRSTYTSSQITIINGKMEKSSTISYVFTYIPKKAGDFEIPPFTLNYKGKTYYTNKINLTVVGEKKEKKEIKQKGSIFIETIVSRNNVYEGEGIMVEYKLFTRRRITGLDFSKRPDFPNFWKDEIYVPKEVSFKREIVNGIEYYTMTLYKVLLYPLRSGNLTIPEIGLYVQVPSSDFFDFFGSTYEILSEEKSVNVKPLPSPKPEGFCGGVGNFKTRIYFEKDTVLSGVGTNLVFEVEGSGNVRFITPPEIKGDNEINVYKPEEQVNIKSKTDIEKGVKRFKYLVVPLKDGFKSLKSFRFSYFDPKKNIYVVDTIKVPQLIVIPGEMKEEKEIKRIGKDIYFIKTDFKLKDYKFLNKFFYALTFFLTIFPLIGLFYFIENTRRMKDIGYSRLKNLPKITKIGLKKLKIAMKKKDDKSFFDQLHKLLLDFVKHRYNIESYGITIDELKENMIKKGIEKRYVDEFAEILNLCNLRRYSPVSENADIERIFKKTKEILNVLS</sequence>
<dbReference type="PANTHER" id="PTHR40940:SF2">
    <property type="entry name" value="BATD"/>
    <property type="match status" value="1"/>
</dbReference>
<reference evidence="2" key="1">
    <citation type="journal article" date="2020" name="mSystems">
        <title>Genome- and Community-Level Interaction Insights into Carbon Utilization and Element Cycling Functions of Hydrothermarchaeota in Hydrothermal Sediment.</title>
        <authorList>
            <person name="Zhou Z."/>
            <person name="Liu Y."/>
            <person name="Xu W."/>
            <person name="Pan J."/>
            <person name="Luo Z.H."/>
            <person name="Li M."/>
        </authorList>
    </citation>
    <scope>NUCLEOTIDE SEQUENCE [LARGE SCALE GENOMIC DNA]</scope>
    <source>
        <strain evidence="2">SpSt-780</strain>
    </source>
</reference>
<dbReference type="Pfam" id="PF13584">
    <property type="entry name" value="BatD"/>
    <property type="match status" value="2"/>
</dbReference>
<dbReference type="InterPro" id="IPR025738">
    <property type="entry name" value="BatD"/>
</dbReference>
<name>A0A7C4UDI0_UNCW3</name>
<keyword evidence="1" id="KW-1133">Transmembrane helix</keyword>
<dbReference type="AlphaFoldDB" id="A0A7C4UDI0"/>
<proteinExistence type="predicted"/>
<gene>
    <name evidence="2" type="ORF">ENV67_07965</name>
</gene>
<comment type="caution">
    <text evidence="2">The sequence shown here is derived from an EMBL/GenBank/DDBJ whole genome shotgun (WGS) entry which is preliminary data.</text>
</comment>
<evidence type="ECO:0000313" key="2">
    <source>
        <dbReference type="EMBL" id="HGW92454.1"/>
    </source>
</evidence>
<evidence type="ECO:0000256" key="1">
    <source>
        <dbReference type="SAM" id="Phobius"/>
    </source>
</evidence>
<keyword evidence="1" id="KW-0472">Membrane</keyword>
<protein>
    <submittedName>
        <fullName evidence="2">Protein BatD</fullName>
    </submittedName>
</protein>
<dbReference type="PANTHER" id="PTHR40940">
    <property type="entry name" value="PROTEIN BATD-RELATED"/>
    <property type="match status" value="1"/>
</dbReference>
<keyword evidence="1" id="KW-0812">Transmembrane</keyword>
<feature type="transmembrane region" description="Helical" evidence="1">
    <location>
        <begin position="417"/>
        <end position="437"/>
    </location>
</feature>
<organism evidence="2">
    <name type="scientific">candidate division WOR-3 bacterium</name>
    <dbReference type="NCBI Taxonomy" id="2052148"/>
    <lineage>
        <taxon>Bacteria</taxon>
        <taxon>Bacteria division WOR-3</taxon>
    </lineage>
</organism>
<dbReference type="EMBL" id="DTHG01000097">
    <property type="protein sequence ID" value="HGW92454.1"/>
    <property type="molecule type" value="Genomic_DNA"/>
</dbReference>